<evidence type="ECO:0000313" key="6">
    <source>
        <dbReference type="Proteomes" id="UP000681162"/>
    </source>
</evidence>
<dbReference type="PRINTS" id="PR00036">
    <property type="entry name" value="HTHLACI"/>
</dbReference>
<dbReference type="CDD" id="cd01544">
    <property type="entry name" value="PBP1_GalR"/>
    <property type="match status" value="1"/>
</dbReference>
<sequence length="330" mass="37555">MATIKQIAEMANVSIATVSRVLNSDPKLSVTEKTRERIFEIADQIGYRKKTVQPMIKNIAFLYWFSEKEELEDVYYKSIRLEVEKQAAERNIELITYKISDGIEAIRPDIEGFIAVGRFSSRELDRLHELTPSGVFIDSVPDPDHYDAVKPDLRWITRKAIDFYVAGGHKNIGFIGGVDIDPDTKEERIDVREESFRDYMDKLALLNEAYIFRGKHFSVNDGYELMHEAIGKLGDRLPTAFFVAADPIAVGCLQALNEQEISIPARVSVLSMNNISVTKYVSPPLTTFHIDIYELCKDAISLLLERLIAKRTLVKTIYLNSELIVRKSTT</sequence>
<dbReference type="Proteomes" id="UP000681162">
    <property type="component" value="Unassembled WGS sequence"/>
</dbReference>
<dbReference type="PANTHER" id="PTHR30146">
    <property type="entry name" value="LACI-RELATED TRANSCRIPTIONAL REPRESSOR"/>
    <property type="match status" value="1"/>
</dbReference>
<evidence type="ECO:0000256" key="2">
    <source>
        <dbReference type="ARBA" id="ARBA00023125"/>
    </source>
</evidence>
<dbReference type="GO" id="GO:0000976">
    <property type="term" value="F:transcription cis-regulatory region binding"/>
    <property type="evidence" value="ECO:0007669"/>
    <property type="project" value="TreeGrafter"/>
</dbReference>
<keyword evidence="1" id="KW-0805">Transcription regulation</keyword>
<dbReference type="CDD" id="cd01392">
    <property type="entry name" value="HTH_LacI"/>
    <property type="match status" value="1"/>
</dbReference>
<protein>
    <submittedName>
        <fullName evidence="5">HTH-type transcriptional regulator GanR</fullName>
    </submittedName>
</protein>
<dbReference type="InterPro" id="IPR028082">
    <property type="entry name" value="Peripla_BP_I"/>
</dbReference>
<comment type="caution">
    <text evidence="5">The sequence shown here is derived from an EMBL/GenBank/DDBJ whole genome shotgun (WGS) entry which is preliminary data.</text>
</comment>
<dbReference type="Pfam" id="PF00356">
    <property type="entry name" value="LacI"/>
    <property type="match status" value="1"/>
</dbReference>
<evidence type="ECO:0000259" key="4">
    <source>
        <dbReference type="PROSITE" id="PS50932"/>
    </source>
</evidence>
<dbReference type="PROSITE" id="PS50932">
    <property type="entry name" value="HTH_LACI_2"/>
    <property type="match status" value="1"/>
</dbReference>
<dbReference type="GO" id="GO:0003700">
    <property type="term" value="F:DNA-binding transcription factor activity"/>
    <property type="evidence" value="ECO:0007669"/>
    <property type="project" value="TreeGrafter"/>
</dbReference>
<keyword evidence="6" id="KW-1185">Reference proteome</keyword>
<name>A0A919XQN9_9BACL</name>
<dbReference type="InterPro" id="IPR046335">
    <property type="entry name" value="LacI/GalR-like_sensor"/>
</dbReference>
<organism evidence="5 6">
    <name type="scientific">Paenibacillus antibioticophila</name>
    <dbReference type="NCBI Taxonomy" id="1274374"/>
    <lineage>
        <taxon>Bacteria</taxon>
        <taxon>Bacillati</taxon>
        <taxon>Bacillota</taxon>
        <taxon>Bacilli</taxon>
        <taxon>Bacillales</taxon>
        <taxon>Paenibacillaceae</taxon>
        <taxon>Paenibacillus</taxon>
    </lineage>
</organism>
<dbReference type="Gene3D" id="3.40.50.2300">
    <property type="match status" value="2"/>
</dbReference>
<dbReference type="SUPFAM" id="SSF47413">
    <property type="entry name" value="lambda repressor-like DNA-binding domains"/>
    <property type="match status" value="1"/>
</dbReference>
<dbReference type="EMBL" id="BORR01000004">
    <property type="protein sequence ID" value="GIO36646.1"/>
    <property type="molecule type" value="Genomic_DNA"/>
</dbReference>
<dbReference type="Gene3D" id="1.10.260.40">
    <property type="entry name" value="lambda repressor-like DNA-binding domains"/>
    <property type="match status" value="1"/>
</dbReference>
<evidence type="ECO:0000256" key="3">
    <source>
        <dbReference type="ARBA" id="ARBA00023163"/>
    </source>
</evidence>
<keyword evidence="3" id="KW-0804">Transcription</keyword>
<evidence type="ECO:0000313" key="5">
    <source>
        <dbReference type="EMBL" id="GIO36646.1"/>
    </source>
</evidence>
<dbReference type="RefSeq" id="WP_212938973.1">
    <property type="nucleotide sequence ID" value="NZ_BORR01000004.1"/>
</dbReference>
<dbReference type="PANTHER" id="PTHR30146:SF149">
    <property type="entry name" value="HTH-TYPE TRANSCRIPTIONAL REGULATOR EBGR"/>
    <property type="match status" value="1"/>
</dbReference>
<dbReference type="Pfam" id="PF13377">
    <property type="entry name" value="Peripla_BP_3"/>
    <property type="match status" value="1"/>
</dbReference>
<evidence type="ECO:0000256" key="1">
    <source>
        <dbReference type="ARBA" id="ARBA00023015"/>
    </source>
</evidence>
<dbReference type="InterPro" id="IPR000843">
    <property type="entry name" value="HTH_LacI"/>
</dbReference>
<feature type="domain" description="HTH lacI-type" evidence="4">
    <location>
        <begin position="2"/>
        <end position="58"/>
    </location>
</feature>
<dbReference type="SUPFAM" id="SSF53822">
    <property type="entry name" value="Periplasmic binding protein-like I"/>
    <property type="match status" value="1"/>
</dbReference>
<proteinExistence type="predicted"/>
<dbReference type="InterPro" id="IPR010982">
    <property type="entry name" value="Lambda_DNA-bd_dom_sf"/>
</dbReference>
<gene>
    <name evidence="5" type="primary">ganR</name>
    <name evidence="5" type="ORF">J41TS12_15070</name>
</gene>
<keyword evidence="2" id="KW-0238">DNA-binding</keyword>
<reference evidence="5 6" key="1">
    <citation type="submission" date="2021-03" db="EMBL/GenBank/DDBJ databases">
        <title>Antimicrobial resistance genes in bacteria isolated from Japanese honey, and their potential for conferring macrolide and lincosamide resistance in the American foulbrood pathogen Paenibacillus larvae.</title>
        <authorList>
            <person name="Okamoto M."/>
            <person name="Kumagai M."/>
            <person name="Kanamori H."/>
            <person name="Takamatsu D."/>
        </authorList>
    </citation>
    <scope>NUCLEOTIDE SEQUENCE [LARGE SCALE GENOMIC DNA]</scope>
    <source>
        <strain evidence="5 6">J41TS12</strain>
    </source>
</reference>
<dbReference type="SMART" id="SM00354">
    <property type="entry name" value="HTH_LACI"/>
    <property type="match status" value="1"/>
</dbReference>
<dbReference type="AlphaFoldDB" id="A0A919XQN9"/>
<accession>A0A919XQN9</accession>